<keyword evidence="1" id="KW-1133">Transmembrane helix</keyword>
<dbReference type="Gramene" id="PRQ42531">
    <property type="protein sequence ID" value="PRQ42531"/>
    <property type="gene ID" value="RchiOBHm_Chr3g0458681"/>
</dbReference>
<feature type="transmembrane region" description="Helical" evidence="1">
    <location>
        <begin position="64"/>
        <end position="83"/>
    </location>
</feature>
<dbReference type="Proteomes" id="UP000238479">
    <property type="component" value="Chromosome 3"/>
</dbReference>
<protein>
    <submittedName>
        <fullName evidence="2">Uncharacterized protein</fullName>
    </submittedName>
</protein>
<sequence>MVLKQVAKADMSRSAVTSCDQVALLQHYSSISETISHHIYYSLFFVFAFEFICNLCYVKNRSSIELVFSPYLIYYTFFILVNFT</sequence>
<name>A0A2P6R7Y2_ROSCH</name>
<keyword evidence="1" id="KW-0812">Transmembrane</keyword>
<gene>
    <name evidence="2" type="ORF">RchiOBHm_Chr3g0458681</name>
</gene>
<organism evidence="2 3">
    <name type="scientific">Rosa chinensis</name>
    <name type="common">China rose</name>
    <dbReference type="NCBI Taxonomy" id="74649"/>
    <lineage>
        <taxon>Eukaryota</taxon>
        <taxon>Viridiplantae</taxon>
        <taxon>Streptophyta</taxon>
        <taxon>Embryophyta</taxon>
        <taxon>Tracheophyta</taxon>
        <taxon>Spermatophyta</taxon>
        <taxon>Magnoliopsida</taxon>
        <taxon>eudicotyledons</taxon>
        <taxon>Gunneridae</taxon>
        <taxon>Pentapetalae</taxon>
        <taxon>rosids</taxon>
        <taxon>fabids</taxon>
        <taxon>Rosales</taxon>
        <taxon>Rosaceae</taxon>
        <taxon>Rosoideae</taxon>
        <taxon>Rosoideae incertae sedis</taxon>
        <taxon>Rosa</taxon>
    </lineage>
</organism>
<feature type="transmembrane region" description="Helical" evidence="1">
    <location>
        <begin position="39"/>
        <end position="57"/>
    </location>
</feature>
<keyword evidence="1" id="KW-0472">Membrane</keyword>
<comment type="caution">
    <text evidence="2">The sequence shown here is derived from an EMBL/GenBank/DDBJ whole genome shotgun (WGS) entry which is preliminary data.</text>
</comment>
<dbReference type="EMBL" id="PDCK01000041">
    <property type="protein sequence ID" value="PRQ42531.1"/>
    <property type="molecule type" value="Genomic_DNA"/>
</dbReference>
<evidence type="ECO:0000313" key="2">
    <source>
        <dbReference type="EMBL" id="PRQ42531.1"/>
    </source>
</evidence>
<evidence type="ECO:0000256" key="1">
    <source>
        <dbReference type="SAM" id="Phobius"/>
    </source>
</evidence>
<evidence type="ECO:0000313" key="3">
    <source>
        <dbReference type="Proteomes" id="UP000238479"/>
    </source>
</evidence>
<reference evidence="2 3" key="1">
    <citation type="journal article" date="2018" name="Nat. Genet.">
        <title>The Rosa genome provides new insights in the design of modern roses.</title>
        <authorList>
            <person name="Bendahmane M."/>
        </authorList>
    </citation>
    <scope>NUCLEOTIDE SEQUENCE [LARGE SCALE GENOMIC DNA]</scope>
    <source>
        <strain evidence="3">cv. Old Blush</strain>
    </source>
</reference>
<accession>A0A2P6R7Y2</accession>
<proteinExistence type="predicted"/>
<keyword evidence="3" id="KW-1185">Reference proteome</keyword>
<dbReference type="AlphaFoldDB" id="A0A2P6R7Y2"/>